<evidence type="ECO:0000256" key="3">
    <source>
        <dbReference type="ARBA" id="ARBA00022723"/>
    </source>
</evidence>
<evidence type="ECO:0000313" key="8">
    <source>
        <dbReference type="EMBL" id="ASB39235.1"/>
    </source>
</evidence>
<dbReference type="GO" id="GO:0046872">
    <property type="term" value="F:metal ion binding"/>
    <property type="evidence" value="ECO:0007669"/>
    <property type="project" value="UniProtKB-KW"/>
</dbReference>
<keyword evidence="2" id="KW-0645">Protease</keyword>
<evidence type="ECO:0000256" key="4">
    <source>
        <dbReference type="ARBA" id="ARBA00022801"/>
    </source>
</evidence>
<evidence type="ECO:0000259" key="7">
    <source>
        <dbReference type="PROSITE" id="PS50249"/>
    </source>
</evidence>
<dbReference type="GO" id="GO:0008237">
    <property type="term" value="F:metallopeptidase activity"/>
    <property type="evidence" value="ECO:0007669"/>
    <property type="project" value="UniProtKB-KW"/>
</dbReference>
<dbReference type="GO" id="GO:0006508">
    <property type="term" value="P:proteolysis"/>
    <property type="evidence" value="ECO:0007669"/>
    <property type="project" value="UniProtKB-KW"/>
</dbReference>
<keyword evidence="5" id="KW-0862">Zinc</keyword>
<dbReference type="PANTHER" id="PTHR30471:SF3">
    <property type="entry name" value="UPF0758 PROTEIN YEES-RELATED"/>
    <property type="match status" value="1"/>
</dbReference>
<dbReference type="KEGG" id="amur:ADH66_00330"/>
<organism evidence="9 11">
    <name type="scientific">Acutalibacter muris</name>
    <dbReference type="NCBI Taxonomy" id="1796620"/>
    <lineage>
        <taxon>Bacteria</taxon>
        <taxon>Bacillati</taxon>
        <taxon>Bacillota</taxon>
        <taxon>Clostridia</taxon>
        <taxon>Eubacteriales</taxon>
        <taxon>Acutalibacteraceae</taxon>
        <taxon>Acutalibacter</taxon>
    </lineage>
</organism>
<proteinExistence type="inferred from homology"/>
<evidence type="ECO:0000256" key="1">
    <source>
        <dbReference type="ARBA" id="ARBA00010243"/>
    </source>
</evidence>
<keyword evidence="6" id="KW-0482">Metalloprotease</keyword>
<gene>
    <name evidence="8" type="ORF">ADH66_00330</name>
    <name evidence="9" type="ORF">I5Q82_10330</name>
</gene>
<name>A0A1Z2XLC9_9FIRM</name>
<keyword evidence="3" id="KW-0479">Metal-binding</keyword>
<accession>A0A1Z2XLC9</accession>
<evidence type="ECO:0000256" key="2">
    <source>
        <dbReference type="ARBA" id="ARBA00022670"/>
    </source>
</evidence>
<reference evidence="8" key="1">
    <citation type="journal article" date="2017" name="Genome Announc.">
        <title>High-Quality Whole-Genome Sequences of the Oligo-Mouse-Microbiota Bacterial Community.</title>
        <authorList>
            <person name="Garzetti D."/>
            <person name="Brugiroux S."/>
            <person name="Bunk B."/>
            <person name="Pukall R."/>
            <person name="McCoy K.D."/>
            <person name="Macpherson A.J."/>
            <person name="Stecher B."/>
        </authorList>
    </citation>
    <scope>NUCLEOTIDE SEQUENCE</scope>
    <source>
        <strain evidence="8">KB18</strain>
    </source>
</reference>
<dbReference type="PANTHER" id="PTHR30471">
    <property type="entry name" value="DNA REPAIR PROTEIN RADC"/>
    <property type="match status" value="1"/>
</dbReference>
<protein>
    <recommendedName>
        <fullName evidence="7">MPN domain-containing protein</fullName>
    </recommendedName>
</protein>
<dbReference type="Pfam" id="PF04002">
    <property type="entry name" value="RadC"/>
    <property type="match status" value="1"/>
</dbReference>
<reference evidence="9 11" key="3">
    <citation type="submission" date="2020-11" db="EMBL/GenBank/DDBJ databases">
        <title>Closed and high quality bacterial genomes of the OMM12 community.</title>
        <authorList>
            <person name="Marbouty M."/>
            <person name="Lamy-Besnier Q."/>
            <person name="Debarbieux L."/>
            <person name="Koszul R."/>
        </authorList>
    </citation>
    <scope>NUCLEOTIDE SEQUENCE [LARGE SCALE GENOMIC DNA]</scope>
    <source>
        <strain evidence="9 11">KB18</strain>
    </source>
</reference>
<dbReference type="InterPro" id="IPR037518">
    <property type="entry name" value="MPN"/>
</dbReference>
<dbReference type="Gene3D" id="3.40.140.10">
    <property type="entry name" value="Cytidine Deaminase, domain 2"/>
    <property type="match status" value="1"/>
</dbReference>
<evidence type="ECO:0000256" key="5">
    <source>
        <dbReference type="ARBA" id="ARBA00022833"/>
    </source>
</evidence>
<feature type="domain" description="MPN" evidence="7">
    <location>
        <begin position="88"/>
        <end position="211"/>
    </location>
</feature>
<reference evidence="10" key="2">
    <citation type="submission" date="2017-05" db="EMBL/GenBank/DDBJ databases">
        <title>Improved OligoMM genomes.</title>
        <authorList>
            <person name="Garzetti D."/>
        </authorList>
    </citation>
    <scope>NUCLEOTIDE SEQUENCE [LARGE SCALE GENOMIC DNA]</scope>
    <source>
        <strain evidence="10">KB18</strain>
    </source>
</reference>
<evidence type="ECO:0000256" key="6">
    <source>
        <dbReference type="ARBA" id="ARBA00023049"/>
    </source>
</evidence>
<evidence type="ECO:0000313" key="10">
    <source>
        <dbReference type="Proteomes" id="UP000196710"/>
    </source>
</evidence>
<evidence type="ECO:0000313" key="11">
    <source>
        <dbReference type="Proteomes" id="UP000596035"/>
    </source>
</evidence>
<comment type="similarity">
    <text evidence="1">Belongs to the UPF0758 family.</text>
</comment>
<keyword evidence="10" id="KW-1185">Reference proteome</keyword>
<dbReference type="PROSITE" id="PS50249">
    <property type="entry name" value="MPN"/>
    <property type="match status" value="1"/>
</dbReference>
<dbReference type="InterPro" id="IPR001405">
    <property type="entry name" value="UPF0758"/>
</dbReference>
<dbReference type="Proteomes" id="UP000196710">
    <property type="component" value="Chromosome"/>
</dbReference>
<dbReference type="EMBL" id="CP065321">
    <property type="protein sequence ID" value="QQR28524.1"/>
    <property type="molecule type" value="Genomic_DNA"/>
</dbReference>
<dbReference type="EMBL" id="CP021422">
    <property type="protein sequence ID" value="ASB39235.1"/>
    <property type="molecule type" value="Genomic_DNA"/>
</dbReference>
<evidence type="ECO:0000313" key="9">
    <source>
        <dbReference type="EMBL" id="QQR28524.1"/>
    </source>
</evidence>
<dbReference type="RefSeq" id="WP_066537155.1">
    <property type="nucleotide sequence ID" value="NZ_CAJTCQ010000002.1"/>
</dbReference>
<dbReference type="AlphaFoldDB" id="A0A1Z2XLC9"/>
<dbReference type="InterPro" id="IPR025657">
    <property type="entry name" value="RadC_JAB"/>
</dbReference>
<keyword evidence="4" id="KW-0378">Hydrolase</keyword>
<sequence>MASKKKKPSPDEVRRRQLLRAALEYLMPPEQAEKAAQSMWRTWGSLGNIASAPEGELAAAAGENAARYLRLTLELARARLEEQTDDVKRVADKQTAVELFLPMYLGRRTEAVGVLLLDSGKRAIYKGIVCEGAVSAVPLYVRRLVRLCIDYDADSFLLAHNHISGSVQPSKQDILTTKQLELALGCIQVRLRDHIILTERDQFSFFESGLLRTMSEDSLVERRMELAGTIELADQLEKTGLAGLE</sequence>
<dbReference type="Proteomes" id="UP000596035">
    <property type="component" value="Chromosome"/>
</dbReference>